<dbReference type="InterPro" id="IPR036322">
    <property type="entry name" value="WD40_repeat_dom_sf"/>
</dbReference>
<dbReference type="PROSITE" id="PS50294">
    <property type="entry name" value="WD_REPEATS_REGION"/>
    <property type="match status" value="2"/>
</dbReference>
<evidence type="ECO:0000256" key="1">
    <source>
        <dbReference type="ARBA" id="ARBA00022574"/>
    </source>
</evidence>
<keyword evidence="2" id="KW-0677">Repeat</keyword>
<organism evidence="5 6">
    <name type="scientific">Armillaria ostoyae</name>
    <name type="common">Armillaria root rot fungus</name>
    <dbReference type="NCBI Taxonomy" id="47428"/>
    <lineage>
        <taxon>Eukaryota</taxon>
        <taxon>Fungi</taxon>
        <taxon>Dikarya</taxon>
        <taxon>Basidiomycota</taxon>
        <taxon>Agaricomycotina</taxon>
        <taxon>Agaricomycetes</taxon>
        <taxon>Agaricomycetidae</taxon>
        <taxon>Agaricales</taxon>
        <taxon>Marasmiineae</taxon>
        <taxon>Physalacriaceae</taxon>
        <taxon>Armillaria</taxon>
    </lineage>
</organism>
<dbReference type="Gene3D" id="2.130.10.10">
    <property type="entry name" value="YVTN repeat-like/Quinoprotein amine dehydrogenase"/>
    <property type="match status" value="2"/>
</dbReference>
<dbReference type="PANTHER" id="PTHR22847">
    <property type="entry name" value="WD40 REPEAT PROTEIN"/>
    <property type="match status" value="1"/>
</dbReference>
<dbReference type="InterPro" id="IPR001680">
    <property type="entry name" value="WD40_rpt"/>
</dbReference>
<evidence type="ECO:0000256" key="3">
    <source>
        <dbReference type="PROSITE-ProRule" id="PRU00221"/>
    </source>
</evidence>
<dbReference type="PROSITE" id="PS00678">
    <property type="entry name" value="WD_REPEATS_1"/>
    <property type="match status" value="1"/>
</dbReference>
<dbReference type="STRING" id="47428.A0A284R727"/>
<evidence type="ECO:0000256" key="2">
    <source>
        <dbReference type="ARBA" id="ARBA00022737"/>
    </source>
</evidence>
<feature type="compositionally biased region" description="Acidic residues" evidence="4">
    <location>
        <begin position="389"/>
        <end position="403"/>
    </location>
</feature>
<evidence type="ECO:0000313" key="5">
    <source>
        <dbReference type="EMBL" id="SJL04535.1"/>
    </source>
</evidence>
<dbReference type="SMART" id="SM00320">
    <property type="entry name" value="WD40"/>
    <property type="match status" value="5"/>
</dbReference>
<dbReference type="PROSITE" id="PS50082">
    <property type="entry name" value="WD_REPEATS_2"/>
    <property type="match status" value="2"/>
</dbReference>
<reference evidence="6" key="1">
    <citation type="journal article" date="2017" name="Nat. Ecol. Evol.">
        <title>Genome expansion and lineage-specific genetic innovations in the forest pathogenic fungi Armillaria.</title>
        <authorList>
            <person name="Sipos G."/>
            <person name="Prasanna A.N."/>
            <person name="Walter M.C."/>
            <person name="O'Connor E."/>
            <person name="Balint B."/>
            <person name="Krizsan K."/>
            <person name="Kiss B."/>
            <person name="Hess J."/>
            <person name="Varga T."/>
            <person name="Slot J."/>
            <person name="Riley R."/>
            <person name="Boka B."/>
            <person name="Rigling D."/>
            <person name="Barry K."/>
            <person name="Lee J."/>
            <person name="Mihaltcheva S."/>
            <person name="LaButti K."/>
            <person name="Lipzen A."/>
            <person name="Waldron R."/>
            <person name="Moloney N.M."/>
            <person name="Sperisen C."/>
            <person name="Kredics L."/>
            <person name="Vagvoelgyi C."/>
            <person name="Patrignani A."/>
            <person name="Fitzpatrick D."/>
            <person name="Nagy I."/>
            <person name="Doyle S."/>
            <person name="Anderson J.B."/>
            <person name="Grigoriev I.V."/>
            <person name="Gueldener U."/>
            <person name="Muensterkoetter M."/>
            <person name="Nagy L.G."/>
        </authorList>
    </citation>
    <scope>NUCLEOTIDE SEQUENCE [LARGE SCALE GENOMIC DNA]</scope>
    <source>
        <strain evidence="6">C18/9</strain>
    </source>
</reference>
<dbReference type="Pfam" id="PF00400">
    <property type="entry name" value="WD40"/>
    <property type="match status" value="2"/>
</dbReference>
<dbReference type="GO" id="GO:1990234">
    <property type="term" value="C:transferase complex"/>
    <property type="evidence" value="ECO:0007669"/>
    <property type="project" value="UniProtKB-ARBA"/>
</dbReference>
<feature type="region of interest" description="Disordered" evidence="4">
    <location>
        <begin position="367"/>
        <end position="403"/>
    </location>
</feature>
<dbReference type="SUPFAM" id="SSF50978">
    <property type="entry name" value="WD40 repeat-like"/>
    <property type="match status" value="1"/>
</dbReference>
<keyword evidence="6" id="KW-1185">Reference proteome</keyword>
<dbReference type="InterPro" id="IPR015943">
    <property type="entry name" value="WD40/YVTN_repeat-like_dom_sf"/>
</dbReference>
<feature type="repeat" description="WD" evidence="3">
    <location>
        <begin position="75"/>
        <end position="122"/>
    </location>
</feature>
<dbReference type="OrthoDB" id="6262491at2759"/>
<feature type="repeat" description="WD" evidence="3">
    <location>
        <begin position="123"/>
        <end position="158"/>
    </location>
</feature>
<dbReference type="PRINTS" id="PR00320">
    <property type="entry name" value="GPROTEINBRPT"/>
</dbReference>
<dbReference type="AlphaFoldDB" id="A0A284R727"/>
<gene>
    <name evidence="5" type="ORF">ARMOST_07902</name>
</gene>
<dbReference type="PANTHER" id="PTHR22847:SF637">
    <property type="entry name" value="WD REPEAT DOMAIN 5B"/>
    <property type="match status" value="1"/>
</dbReference>
<sequence length="403" mass="44611">MTNVDASNLMVSEAHLILDHSRKEKAERTKDIGSPLQLPGKALAVEILGNDAWIAENTTIIRRLELETGKTLQVYRGHTGPVTSIAFFETSGSSGARKLVISGSWDKTIKVWDRDTKELLSSTDAHDDFVKSLLVFPDLKLLVSGSSDKIVRFWDLSSVLEGPLHPLGSISSHTRPVECIDGTVNSDQSVELCTGDTMGVIKVWHLQKEGGASPRWKSSLKYELTHHRTRINDMHYGNGQLWTASSDDTVQVVTVNATSEADKVPRFMTHPTAVRCLLPIALTDLAEPYLITGSADVIRAYDVSSIEEPEILSEIDAHWHDVTALRLWMRKFTGADGYTRIEPWVLSASLDGTLRKWKLSELLAPPPQATSATAKPKSPVPQEPQSILTEEEERELAELMDDD</sequence>
<proteinExistence type="predicted"/>
<keyword evidence="1 3" id="KW-0853">WD repeat</keyword>
<dbReference type="EMBL" id="FUEG01000005">
    <property type="protein sequence ID" value="SJL04535.1"/>
    <property type="molecule type" value="Genomic_DNA"/>
</dbReference>
<evidence type="ECO:0000313" key="6">
    <source>
        <dbReference type="Proteomes" id="UP000219338"/>
    </source>
</evidence>
<protein>
    <submittedName>
        <fullName evidence="5">Uncharacterized protein</fullName>
    </submittedName>
</protein>
<dbReference type="GO" id="GO:0005634">
    <property type="term" value="C:nucleus"/>
    <property type="evidence" value="ECO:0007669"/>
    <property type="project" value="TreeGrafter"/>
</dbReference>
<evidence type="ECO:0000256" key="4">
    <source>
        <dbReference type="SAM" id="MobiDB-lite"/>
    </source>
</evidence>
<accession>A0A284R727</accession>
<name>A0A284R727_ARMOS</name>
<dbReference type="Proteomes" id="UP000219338">
    <property type="component" value="Unassembled WGS sequence"/>
</dbReference>
<dbReference type="OMA" id="TIRTWPL"/>
<dbReference type="InterPro" id="IPR019775">
    <property type="entry name" value="WD40_repeat_CS"/>
</dbReference>
<dbReference type="InterPro" id="IPR020472">
    <property type="entry name" value="WD40_PAC1"/>
</dbReference>